<dbReference type="InterPro" id="IPR000835">
    <property type="entry name" value="HTH_MarR-typ"/>
</dbReference>
<evidence type="ECO:0000256" key="2">
    <source>
        <dbReference type="ARBA" id="ARBA00023125"/>
    </source>
</evidence>
<keyword evidence="2" id="KW-0238">DNA-binding</keyword>
<dbReference type="PANTHER" id="PTHR42756:SF1">
    <property type="entry name" value="TRANSCRIPTIONAL REPRESSOR OF EMRAB OPERON"/>
    <property type="match status" value="1"/>
</dbReference>
<dbReference type="Pfam" id="PF01047">
    <property type="entry name" value="MarR"/>
    <property type="match status" value="1"/>
</dbReference>
<evidence type="ECO:0000256" key="1">
    <source>
        <dbReference type="ARBA" id="ARBA00023015"/>
    </source>
</evidence>
<evidence type="ECO:0000259" key="4">
    <source>
        <dbReference type="PROSITE" id="PS50995"/>
    </source>
</evidence>
<keyword evidence="3" id="KW-0804">Transcription</keyword>
<accession>A0A9X1Y485</accession>
<dbReference type="AlphaFoldDB" id="A0A9X1Y485"/>
<dbReference type="GO" id="GO:0003677">
    <property type="term" value="F:DNA binding"/>
    <property type="evidence" value="ECO:0007669"/>
    <property type="project" value="UniProtKB-KW"/>
</dbReference>
<gene>
    <name evidence="5" type="ORF">M0651_19615</name>
</gene>
<dbReference type="Gene3D" id="1.10.10.10">
    <property type="entry name" value="Winged helix-like DNA-binding domain superfamily/Winged helix DNA-binding domain"/>
    <property type="match status" value="1"/>
</dbReference>
<protein>
    <submittedName>
        <fullName evidence="5">MarR family transcriptional regulator</fullName>
    </submittedName>
</protein>
<dbReference type="InterPro" id="IPR036388">
    <property type="entry name" value="WH-like_DNA-bd_sf"/>
</dbReference>
<evidence type="ECO:0000256" key="3">
    <source>
        <dbReference type="ARBA" id="ARBA00023163"/>
    </source>
</evidence>
<name>A0A9X1Y485_9BACL</name>
<dbReference type="InterPro" id="IPR036390">
    <property type="entry name" value="WH_DNA-bd_sf"/>
</dbReference>
<reference evidence="5" key="1">
    <citation type="submission" date="2022-04" db="EMBL/GenBank/DDBJ databases">
        <authorList>
            <person name="Seo M.-J."/>
        </authorList>
    </citation>
    <scope>NUCLEOTIDE SEQUENCE</scope>
    <source>
        <strain evidence="5">MBLB2552</strain>
    </source>
</reference>
<keyword evidence="1" id="KW-0805">Transcription regulation</keyword>
<dbReference type="SMART" id="SM00347">
    <property type="entry name" value="HTH_MARR"/>
    <property type="match status" value="1"/>
</dbReference>
<evidence type="ECO:0000313" key="6">
    <source>
        <dbReference type="Proteomes" id="UP001139534"/>
    </source>
</evidence>
<dbReference type="GO" id="GO:0003700">
    <property type="term" value="F:DNA-binding transcription factor activity"/>
    <property type="evidence" value="ECO:0007669"/>
    <property type="project" value="InterPro"/>
</dbReference>
<dbReference type="RefSeq" id="WP_248553422.1">
    <property type="nucleotide sequence ID" value="NZ_JALPRK010000023.1"/>
</dbReference>
<comment type="caution">
    <text evidence="5">The sequence shown here is derived from an EMBL/GenBank/DDBJ whole genome shotgun (WGS) entry which is preliminary data.</text>
</comment>
<proteinExistence type="predicted"/>
<sequence>MNNPSVGKLIAYLQRINQKDMAAQLKPYGIGGGGNHSYLLTILTTPGLNQDQLTSLVKFDKATTTRCVKQLEEAGFIERQVDEHDRRSILLYPTDKGRAFEPVLRQMLAEFNRRLTVDLSEAEKQQLEGLLMKIYESKQKGLLEH</sequence>
<keyword evidence="6" id="KW-1185">Reference proteome</keyword>
<dbReference type="PANTHER" id="PTHR42756">
    <property type="entry name" value="TRANSCRIPTIONAL REGULATOR, MARR"/>
    <property type="match status" value="1"/>
</dbReference>
<dbReference type="Proteomes" id="UP001139534">
    <property type="component" value="Unassembled WGS sequence"/>
</dbReference>
<dbReference type="PRINTS" id="PR00598">
    <property type="entry name" value="HTHMARR"/>
</dbReference>
<dbReference type="EMBL" id="JALPRK010000023">
    <property type="protein sequence ID" value="MCK8489386.1"/>
    <property type="molecule type" value="Genomic_DNA"/>
</dbReference>
<dbReference type="SUPFAM" id="SSF46785">
    <property type="entry name" value="Winged helix' DNA-binding domain"/>
    <property type="match status" value="1"/>
</dbReference>
<feature type="domain" description="HTH marR-type" evidence="4">
    <location>
        <begin position="1"/>
        <end position="136"/>
    </location>
</feature>
<organism evidence="5 6">
    <name type="scientific">Paenibacillus mellifer</name>
    <dbReference type="NCBI Taxonomy" id="2937794"/>
    <lineage>
        <taxon>Bacteria</taxon>
        <taxon>Bacillati</taxon>
        <taxon>Bacillota</taxon>
        <taxon>Bacilli</taxon>
        <taxon>Bacillales</taxon>
        <taxon>Paenibacillaceae</taxon>
        <taxon>Paenibacillus</taxon>
    </lineage>
</organism>
<evidence type="ECO:0000313" key="5">
    <source>
        <dbReference type="EMBL" id="MCK8489386.1"/>
    </source>
</evidence>
<dbReference type="PROSITE" id="PS50995">
    <property type="entry name" value="HTH_MARR_2"/>
    <property type="match status" value="1"/>
</dbReference>